<dbReference type="GO" id="GO:0006516">
    <property type="term" value="P:glycoprotein catabolic process"/>
    <property type="evidence" value="ECO:0007669"/>
    <property type="project" value="TreeGrafter"/>
</dbReference>
<dbReference type="OrthoDB" id="9758603at2"/>
<dbReference type="SUPFAM" id="SSF51445">
    <property type="entry name" value="(Trans)glycosidases"/>
    <property type="match status" value="1"/>
</dbReference>
<dbReference type="PANTHER" id="PTHR43730">
    <property type="entry name" value="BETA-MANNOSIDASE"/>
    <property type="match status" value="1"/>
</dbReference>
<feature type="domain" description="Beta-mannosidase-like galactose-binding" evidence="3">
    <location>
        <begin position="31"/>
        <end position="172"/>
    </location>
</feature>
<dbReference type="InterPro" id="IPR036156">
    <property type="entry name" value="Beta-gal/glucu_dom_sf"/>
</dbReference>
<dbReference type="Proteomes" id="UP000223606">
    <property type="component" value="Chromosome 1"/>
</dbReference>
<dbReference type="PANTHER" id="PTHR43730:SF1">
    <property type="entry name" value="BETA-MANNOSIDASE"/>
    <property type="match status" value="1"/>
</dbReference>
<keyword evidence="5" id="KW-1185">Reference proteome</keyword>
<evidence type="ECO:0000313" key="4">
    <source>
        <dbReference type="EMBL" id="SON57467.1"/>
    </source>
</evidence>
<evidence type="ECO:0000256" key="2">
    <source>
        <dbReference type="ARBA" id="ARBA00023295"/>
    </source>
</evidence>
<dbReference type="InterPro" id="IPR017853">
    <property type="entry name" value="GH"/>
</dbReference>
<sequence length="810" mass="87764">MSPSACIGAFSLISTPAGAFRAPDGLPDADAIPAPVPGTVAEALAAAGCFDRNDPTPLHDDDHWYLAPLSGEGRFRLVFDGLATFCDVYLDGERIAATKNMFVQHTCNVSLSGTHRLALCFRALRPELGKKGPRARWRPQMIPNQGLRLVRTTLLGHMPGWCPSIEAIGPYRPIRIEALDRPVVRRARITPDFDGKGSLDVELEIEGAAGNASLSCAGGTTVLTSDDGKTFSGRLDSLDVEPWWPATHGGQPLYPVSLTVGDTTLDLGRTGFRRIEADRGEDGKGFGLRVNGTPVFCRGACWTNADILSLAGARQNYEPFLRLAAEAGMNMIRVGGTMLYESPDFFALCDELGLMVWQEFVFANFDYPVRDPDFVAEVQREAESVLTSIAGSPSLAVLCGGSEAMQQGAMMGLPESAWRSPLFTDILAGAAARLRPDVPYVENSPSGGALPFLPNEGVGHYYGVGAYMRPLEDARRANVRFAAESLAFANVPDEVSLKTTLNVPAVHHPRWKAGVPRDLGASWDFEDVRDHYLALLYEVDPARLRREDPVRYLDLSRAVSAEVMAATFDEWRRAGSSCAGALVWTLQDLAAGAGWGIICSDRNPKPAWHGLKTAFQPIRVILTDEGTNGLAIHLVNETPEAIETTVSLTALREGRQPVLSAKKDMELPPRSVQSINAFELTGAFFDLTYAYRFGPPSHDAVVAGLSGPDGMLLSQTVHFPLGRGNARHDLGLEATLIEDGGYWLEISTARLAQSVHIVDEHFRGEAEWFHLPPVAPRRIRLLPRANAPEGARPSGELIAVNGLRGARYGG</sequence>
<dbReference type="EMBL" id="LT960614">
    <property type="protein sequence ID" value="SON57467.1"/>
    <property type="molecule type" value="Genomic_DNA"/>
</dbReference>
<dbReference type="Gene3D" id="3.20.20.80">
    <property type="entry name" value="Glycosidases"/>
    <property type="match status" value="1"/>
</dbReference>
<dbReference type="InterPro" id="IPR050887">
    <property type="entry name" value="Beta-mannosidase_GH2"/>
</dbReference>
<dbReference type="InterPro" id="IPR054593">
    <property type="entry name" value="Beta-mannosidase-like_N2"/>
</dbReference>
<dbReference type="GO" id="GO:0004567">
    <property type="term" value="F:beta-mannosidase activity"/>
    <property type="evidence" value="ECO:0007669"/>
    <property type="project" value="UniProtKB-EC"/>
</dbReference>
<keyword evidence="2 4" id="KW-0326">Glycosidase</keyword>
<dbReference type="RefSeq" id="WP_157775743.1">
    <property type="nucleotide sequence ID" value="NZ_LT960614.1"/>
</dbReference>
<dbReference type="Pfam" id="PF22666">
    <property type="entry name" value="Glyco_hydro_2_N2"/>
    <property type="match status" value="1"/>
</dbReference>
<reference evidence="5" key="1">
    <citation type="submission" date="2017-09" db="EMBL/GenBank/DDBJ databases">
        <title>Genome sequence of Nannocystis excedens DSM 71.</title>
        <authorList>
            <person name="Blom J."/>
        </authorList>
    </citation>
    <scope>NUCLEOTIDE SEQUENCE [LARGE SCALE GENOMIC DNA]</scope>
    <source>
        <strain evidence="5">type strain: E19</strain>
    </source>
</reference>
<gene>
    <name evidence="4" type="primary">mndB</name>
    <name evidence="4" type="ORF">HDIA_3926</name>
</gene>
<dbReference type="SUPFAM" id="SSF49785">
    <property type="entry name" value="Galactose-binding domain-like"/>
    <property type="match status" value="1"/>
</dbReference>
<proteinExistence type="predicted"/>
<dbReference type="Gene3D" id="2.60.120.260">
    <property type="entry name" value="Galactose-binding domain-like"/>
    <property type="match status" value="1"/>
</dbReference>
<protein>
    <submittedName>
        <fullName evidence="4">Beta-mannosidase B</fullName>
        <ecNumber evidence="4">3.2.1.25</ecNumber>
    </submittedName>
</protein>
<dbReference type="KEGG" id="hdi:HDIA_3926"/>
<accession>A0A2C9DAZ9</accession>
<name>A0A2C9DAZ9_9HYPH</name>
<keyword evidence="1 4" id="KW-0378">Hydrolase</keyword>
<evidence type="ECO:0000256" key="1">
    <source>
        <dbReference type="ARBA" id="ARBA00022801"/>
    </source>
</evidence>
<dbReference type="SUPFAM" id="SSF49303">
    <property type="entry name" value="beta-Galactosidase/glucuronidase domain"/>
    <property type="match status" value="1"/>
</dbReference>
<dbReference type="InterPro" id="IPR008979">
    <property type="entry name" value="Galactose-bd-like_sf"/>
</dbReference>
<evidence type="ECO:0000313" key="5">
    <source>
        <dbReference type="Proteomes" id="UP000223606"/>
    </source>
</evidence>
<dbReference type="AlphaFoldDB" id="A0A2C9DAZ9"/>
<evidence type="ECO:0000259" key="3">
    <source>
        <dbReference type="Pfam" id="PF22666"/>
    </source>
</evidence>
<organism evidence="4 5">
    <name type="scientific">Hartmannibacter diazotrophicus</name>
    <dbReference type="NCBI Taxonomy" id="1482074"/>
    <lineage>
        <taxon>Bacteria</taxon>
        <taxon>Pseudomonadati</taxon>
        <taxon>Pseudomonadota</taxon>
        <taxon>Alphaproteobacteria</taxon>
        <taxon>Hyphomicrobiales</taxon>
        <taxon>Pleomorphomonadaceae</taxon>
        <taxon>Hartmannibacter</taxon>
    </lineage>
</organism>
<dbReference type="EC" id="3.2.1.25" evidence="4"/>